<dbReference type="InterPro" id="IPR029061">
    <property type="entry name" value="THDP-binding"/>
</dbReference>
<dbReference type="PANTHER" id="PTHR35690">
    <property type="entry name" value="OS01G0363500 PROTEIN"/>
    <property type="match status" value="1"/>
</dbReference>
<dbReference type="AlphaFoldDB" id="A0A5J4ZGX0"/>
<dbReference type="OrthoDB" id="44190at2759"/>
<evidence type="ECO:0000313" key="2">
    <source>
        <dbReference type="Proteomes" id="UP000325577"/>
    </source>
</evidence>
<dbReference type="SUPFAM" id="SSF52518">
    <property type="entry name" value="Thiamin diphosphate-binding fold (THDP-binding)"/>
    <property type="match status" value="1"/>
</dbReference>
<dbReference type="PANTHER" id="PTHR35690:SF1">
    <property type="entry name" value="OS01G0363500 PROTEIN"/>
    <property type="match status" value="1"/>
</dbReference>
<organism evidence="1 2">
    <name type="scientific">Nyssa sinensis</name>
    <dbReference type="NCBI Taxonomy" id="561372"/>
    <lineage>
        <taxon>Eukaryota</taxon>
        <taxon>Viridiplantae</taxon>
        <taxon>Streptophyta</taxon>
        <taxon>Embryophyta</taxon>
        <taxon>Tracheophyta</taxon>
        <taxon>Spermatophyta</taxon>
        <taxon>Magnoliopsida</taxon>
        <taxon>eudicotyledons</taxon>
        <taxon>Gunneridae</taxon>
        <taxon>Pentapetalae</taxon>
        <taxon>asterids</taxon>
        <taxon>Cornales</taxon>
        <taxon>Nyssaceae</taxon>
        <taxon>Nyssa</taxon>
    </lineage>
</organism>
<sequence length="227" mass="24827">MGKGMQLTRNLCFVNSGGGTELRFCLQGIIGFAVGWAAMGNRAIAEIQFTDDIYPAFDQVVNEAASVVKEGEVEEVQELVVVDDRSKYSANVIAQPIIEDDSQQLTGGVAGAVSKTCTALLARLTILFQVQGMYSYAAKTRRVIAEEVLSALSMIEKSKLDLSRFLEKLGGSKSPGRTWMLIFTTKSGLKNGGYILITTFQRFDATKPSATCFLKELLLRVKLLENH</sequence>
<evidence type="ECO:0000313" key="1">
    <source>
        <dbReference type="EMBL" id="KAA8517790.1"/>
    </source>
</evidence>
<name>A0A5J4ZGX0_9ASTE</name>
<gene>
    <name evidence="1" type="ORF">F0562_015249</name>
</gene>
<dbReference type="Proteomes" id="UP000325577">
    <property type="component" value="Linkage Group LG7"/>
</dbReference>
<protein>
    <submittedName>
        <fullName evidence="1">Uncharacterized protein</fullName>
    </submittedName>
</protein>
<dbReference type="EMBL" id="CM018050">
    <property type="protein sequence ID" value="KAA8517790.1"/>
    <property type="molecule type" value="Genomic_DNA"/>
</dbReference>
<keyword evidence="2" id="KW-1185">Reference proteome</keyword>
<proteinExistence type="predicted"/>
<dbReference type="Gene3D" id="3.40.50.970">
    <property type="match status" value="1"/>
</dbReference>
<reference evidence="1 2" key="1">
    <citation type="submission" date="2019-09" db="EMBL/GenBank/DDBJ databases">
        <title>A chromosome-level genome assembly of the Chinese tupelo Nyssa sinensis.</title>
        <authorList>
            <person name="Yang X."/>
            <person name="Kang M."/>
            <person name="Yang Y."/>
            <person name="Xiong H."/>
            <person name="Wang M."/>
            <person name="Zhang Z."/>
            <person name="Wang Z."/>
            <person name="Wu H."/>
            <person name="Ma T."/>
            <person name="Liu J."/>
            <person name="Xi Z."/>
        </authorList>
    </citation>
    <scope>NUCLEOTIDE SEQUENCE [LARGE SCALE GENOMIC DNA]</scope>
    <source>
        <strain evidence="1">J267</strain>
        <tissue evidence="1">Leaf</tissue>
    </source>
</reference>
<accession>A0A5J4ZGX0</accession>